<feature type="transmembrane region" description="Helical" evidence="1">
    <location>
        <begin position="237"/>
        <end position="254"/>
    </location>
</feature>
<evidence type="ECO:0000256" key="1">
    <source>
        <dbReference type="SAM" id="Phobius"/>
    </source>
</evidence>
<dbReference type="Proteomes" id="UP000198815">
    <property type="component" value="Unassembled WGS sequence"/>
</dbReference>
<evidence type="ECO:0000313" key="3">
    <source>
        <dbReference type="Proteomes" id="UP000198815"/>
    </source>
</evidence>
<feature type="transmembrane region" description="Helical" evidence="1">
    <location>
        <begin position="123"/>
        <end position="144"/>
    </location>
</feature>
<feature type="transmembrane region" description="Helical" evidence="1">
    <location>
        <begin position="212"/>
        <end position="230"/>
    </location>
</feature>
<protein>
    <recommendedName>
        <fullName evidence="4">O-antigen ligase like membrane protein</fullName>
    </recommendedName>
</protein>
<feature type="transmembrane region" description="Helical" evidence="1">
    <location>
        <begin position="356"/>
        <end position="381"/>
    </location>
</feature>
<accession>A0A1H9R3C3</accession>
<keyword evidence="3" id="KW-1185">Reference proteome</keyword>
<sequence length="467" mass="49939">MGWISILAGMVALVLGRLSLYFYALAISAVFLNLPAIQVTATSVIPPFFILGAMGVVIVPVIAKRKQRLPAPDADSKHIMNTAVLFCVYSCFTAVFLPLVMANTPVLLPSAGIDAQVADPSPLQLSIQNFAQSAYVILGTLVIFQCYRYWEEVTKLVSIMMMFGVAINLAQYLLVQFTPLSFRSLLQLNVGEDYGSTVGDVVRFSGIYGEPSYLATFAICAVGFFLIEFGRSRSFSSGALHLAFACASIALVWLSSSGTAFLSLIGVGVAIALYGLVVFIRSHSVRIRVILVILLGLCVIVGLSGTILGRFSLIFADKTSSDSFINRNASNDFSVTILRNTLGFGVGLGSSRPSSFLMALLSNVGIIGTIIFAILIARTLFKSFAIPSRHSTAFALISLLIAKVIAEPNISLPLMWMLLAVSAVPTQAPHIMGVPGDAIPSSGFITRMGVASRPGTLHPEEPHSRSQ</sequence>
<name>A0A1H9R3C3_9ACTN</name>
<dbReference type="EMBL" id="FOGZ01000005">
    <property type="protein sequence ID" value="SER67005.1"/>
    <property type="molecule type" value="Genomic_DNA"/>
</dbReference>
<dbReference type="STRING" id="64702.SAMN05443377_10597"/>
<feature type="transmembrane region" description="Helical" evidence="1">
    <location>
        <begin position="83"/>
        <end position="103"/>
    </location>
</feature>
<evidence type="ECO:0000313" key="2">
    <source>
        <dbReference type="EMBL" id="SER67005.1"/>
    </source>
</evidence>
<keyword evidence="1" id="KW-1133">Transmembrane helix</keyword>
<feature type="transmembrane region" description="Helical" evidence="1">
    <location>
        <begin position="260"/>
        <end position="280"/>
    </location>
</feature>
<feature type="transmembrane region" description="Helical" evidence="1">
    <location>
        <begin position="44"/>
        <end position="63"/>
    </location>
</feature>
<keyword evidence="1" id="KW-0812">Transmembrane</keyword>
<evidence type="ECO:0008006" key="4">
    <source>
        <dbReference type="Google" id="ProtNLM"/>
    </source>
</evidence>
<organism evidence="2 3">
    <name type="scientific">Propionibacterium cyclohexanicum</name>
    <dbReference type="NCBI Taxonomy" id="64702"/>
    <lineage>
        <taxon>Bacteria</taxon>
        <taxon>Bacillati</taxon>
        <taxon>Actinomycetota</taxon>
        <taxon>Actinomycetes</taxon>
        <taxon>Propionibacteriales</taxon>
        <taxon>Propionibacteriaceae</taxon>
        <taxon>Propionibacterium</taxon>
    </lineage>
</organism>
<feature type="transmembrane region" description="Helical" evidence="1">
    <location>
        <begin position="7"/>
        <end position="32"/>
    </location>
</feature>
<keyword evidence="1" id="KW-0472">Membrane</keyword>
<proteinExistence type="predicted"/>
<dbReference type="AlphaFoldDB" id="A0A1H9R3C3"/>
<gene>
    <name evidence="2" type="ORF">SAMN05443377_10597</name>
</gene>
<feature type="transmembrane region" description="Helical" evidence="1">
    <location>
        <begin position="287"/>
        <end position="308"/>
    </location>
</feature>
<feature type="transmembrane region" description="Helical" evidence="1">
    <location>
        <begin position="156"/>
        <end position="175"/>
    </location>
</feature>
<reference evidence="3" key="1">
    <citation type="submission" date="2016-10" db="EMBL/GenBank/DDBJ databases">
        <authorList>
            <person name="Varghese N."/>
            <person name="Submissions S."/>
        </authorList>
    </citation>
    <scope>NUCLEOTIDE SEQUENCE [LARGE SCALE GENOMIC DNA]</scope>
    <source>
        <strain evidence="3">DSM 16859</strain>
    </source>
</reference>